<name>A0ABR4C903_9HELO</name>
<evidence type="ECO:0000313" key="3">
    <source>
        <dbReference type="Proteomes" id="UP001595075"/>
    </source>
</evidence>
<reference evidence="2 3" key="1">
    <citation type="journal article" date="2024" name="Commun. Biol.">
        <title>Comparative genomic analysis of thermophilic fungi reveals convergent evolutionary adaptations and gene losses.</title>
        <authorList>
            <person name="Steindorff A.S."/>
            <person name="Aguilar-Pontes M.V."/>
            <person name="Robinson A.J."/>
            <person name="Andreopoulos B."/>
            <person name="LaButti K."/>
            <person name="Kuo A."/>
            <person name="Mondo S."/>
            <person name="Riley R."/>
            <person name="Otillar R."/>
            <person name="Haridas S."/>
            <person name="Lipzen A."/>
            <person name="Grimwood J."/>
            <person name="Schmutz J."/>
            <person name="Clum A."/>
            <person name="Reid I.D."/>
            <person name="Moisan M.C."/>
            <person name="Butler G."/>
            <person name="Nguyen T.T.M."/>
            <person name="Dewar K."/>
            <person name="Conant G."/>
            <person name="Drula E."/>
            <person name="Henrissat B."/>
            <person name="Hansel C."/>
            <person name="Singer S."/>
            <person name="Hutchinson M.I."/>
            <person name="de Vries R.P."/>
            <person name="Natvig D.O."/>
            <person name="Powell A.J."/>
            <person name="Tsang A."/>
            <person name="Grigoriev I.V."/>
        </authorList>
    </citation>
    <scope>NUCLEOTIDE SEQUENCE [LARGE SCALE GENOMIC DNA]</scope>
    <source>
        <strain evidence="2 3">CBS 494.80</strain>
    </source>
</reference>
<accession>A0ABR4C903</accession>
<evidence type="ECO:0000313" key="2">
    <source>
        <dbReference type="EMBL" id="KAL2066002.1"/>
    </source>
</evidence>
<dbReference type="Proteomes" id="UP001595075">
    <property type="component" value="Unassembled WGS sequence"/>
</dbReference>
<comment type="caution">
    <text evidence="2">The sequence shown here is derived from an EMBL/GenBank/DDBJ whole genome shotgun (WGS) entry which is preliminary data.</text>
</comment>
<dbReference type="EMBL" id="JAZHXI010000011">
    <property type="protein sequence ID" value="KAL2066002.1"/>
    <property type="molecule type" value="Genomic_DNA"/>
</dbReference>
<proteinExistence type="predicted"/>
<keyword evidence="1" id="KW-0812">Transmembrane</keyword>
<organism evidence="2 3">
    <name type="scientific">Oculimacula yallundae</name>
    <dbReference type="NCBI Taxonomy" id="86028"/>
    <lineage>
        <taxon>Eukaryota</taxon>
        <taxon>Fungi</taxon>
        <taxon>Dikarya</taxon>
        <taxon>Ascomycota</taxon>
        <taxon>Pezizomycotina</taxon>
        <taxon>Leotiomycetes</taxon>
        <taxon>Helotiales</taxon>
        <taxon>Ploettnerulaceae</taxon>
        <taxon>Oculimacula</taxon>
    </lineage>
</organism>
<evidence type="ECO:0000256" key="1">
    <source>
        <dbReference type="SAM" id="Phobius"/>
    </source>
</evidence>
<keyword evidence="3" id="KW-1185">Reference proteome</keyword>
<protein>
    <submittedName>
        <fullName evidence="2">Uncharacterized protein</fullName>
    </submittedName>
</protein>
<sequence length="90" mass="10187">MKSAAWEQSWNEEVNVSLLLGDTLVFLFILIRIYEEYARSLAHLLKLVDWSPRMSGDLSEACEKPHNGRPASQLYDSHVKAPRGALLSCI</sequence>
<feature type="transmembrane region" description="Helical" evidence="1">
    <location>
        <begin position="16"/>
        <end position="34"/>
    </location>
</feature>
<gene>
    <name evidence="2" type="ORF">VTL71DRAFT_2073</name>
</gene>
<keyword evidence="1" id="KW-0472">Membrane</keyword>
<keyword evidence="1" id="KW-1133">Transmembrane helix</keyword>